<dbReference type="GO" id="GO:0000981">
    <property type="term" value="F:DNA-binding transcription factor activity, RNA polymerase II-specific"/>
    <property type="evidence" value="ECO:0007669"/>
    <property type="project" value="TreeGrafter"/>
</dbReference>
<keyword evidence="2" id="KW-0479">Metal-binding</keyword>
<evidence type="ECO:0000256" key="3">
    <source>
        <dbReference type="ARBA" id="ARBA00022737"/>
    </source>
</evidence>
<keyword evidence="12" id="KW-1185">Reference proteome</keyword>
<gene>
    <name evidence="11" type="ORF">ECRASSUSDP1_LOCUS29378</name>
</gene>
<dbReference type="GO" id="GO:0008270">
    <property type="term" value="F:zinc ion binding"/>
    <property type="evidence" value="ECO:0007669"/>
    <property type="project" value="UniProtKB-KW"/>
</dbReference>
<evidence type="ECO:0000259" key="10">
    <source>
        <dbReference type="PROSITE" id="PS50157"/>
    </source>
</evidence>
<evidence type="ECO:0000313" key="11">
    <source>
        <dbReference type="EMBL" id="CAI2387744.1"/>
    </source>
</evidence>
<sequence>MNTLSPTMNMPSSFIGSQEFYQPWNMNQQQFIPDLNTLTSAMAVGQEPQSSSLSQLNTYLELANFSNKYCFCIPSEPAQFQPPMEMAQVQHQAVLKQANSCGKPEKKEELYLKLLADFKYNTITKYDEVKEKEVLEYQCGYEGCRKVLQKPWNLLDHLRMHEGVKPFECNWCGKRFTQKGNLKKHVRQHENPDVKNRKRYSCRFCKRGYTERYNLRTHIAKKHQNKCKKKLKAEVEAETLVTSEASFLKP</sequence>
<comment type="caution">
    <text evidence="11">The sequence shown here is derived from an EMBL/GenBank/DDBJ whole genome shotgun (WGS) entry which is preliminary data.</text>
</comment>
<evidence type="ECO:0000256" key="8">
    <source>
        <dbReference type="ARBA" id="ARBA00023242"/>
    </source>
</evidence>
<feature type="domain" description="C2H2-type" evidence="10">
    <location>
        <begin position="200"/>
        <end position="228"/>
    </location>
</feature>
<feature type="domain" description="C2H2-type" evidence="10">
    <location>
        <begin position="137"/>
        <end position="166"/>
    </location>
</feature>
<accession>A0AAD1YAM5</accession>
<dbReference type="EMBL" id="CAMPGE010030233">
    <property type="protein sequence ID" value="CAI2387744.1"/>
    <property type="molecule type" value="Genomic_DNA"/>
</dbReference>
<evidence type="ECO:0000256" key="7">
    <source>
        <dbReference type="ARBA" id="ARBA00023163"/>
    </source>
</evidence>
<name>A0AAD1YAM5_EUPCR</name>
<dbReference type="Gene3D" id="3.30.160.60">
    <property type="entry name" value="Classic Zinc Finger"/>
    <property type="match status" value="2"/>
</dbReference>
<evidence type="ECO:0000256" key="5">
    <source>
        <dbReference type="ARBA" id="ARBA00022833"/>
    </source>
</evidence>
<keyword evidence="3" id="KW-0677">Repeat</keyword>
<evidence type="ECO:0000256" key="1">
    <source>
        <dbReference type="ARBA" id="ARBA00004123"/>
    </source>
</evidence>
<evidence type="ECO:0000256" key="4">
    <source>
        <dbReference type="ARBA" id="ARBA00022771"/>
    </source>
</evidence>
<feature type="domain" description="C2H2-type" evidence="10">
    <location>
        <begin position="167"/>
        <end position="194"/>
    </location>
</feature>
<evidence type="ECO:0000313" key="12">
    <source>
        <dbReference type="Proteomes" id="UP001295684"/>
    </source>
</evidence>
<protein>
    <recommendedName>
        <fullName evidence="10">C2H2-type domain-containing protein</fullName>
    </recommendedName>
</protein>
<dbReference type="SUPFAM" id="SSF57667">
    <property type="entry name" value="beta-beta-alpha zinc fingers"/>
    <property type="match status" value="1"/>
</dbReference>
<keyword evidence="7" id="KW-0804">Transcription</keyword>
<organism evidence="11 12">
    <name type="scientific">Euplotes crassus</name>
    <dbReference type="NCBI Taxonomy" id="5936"/>
    <lineage>
        <taxon>Eukaryota</taxon>
        <taxon>Sar</taxon>
        <taxon>Alveolata</taxon>
        <taxon>Ciliophora</taxon>
        <taxon>Intramacronucleata</taxon>
        <taxon>Spirotrichea</taxon>
        <taxon>Hypotrichia</taxon>
        <taxon>Euplotida</taxon>
        <taxon>Euplotidae</taxon>
        <taxon>Moneuplotes</taxon>
    </lineage>
</organism>
<reference evidence="11" key="1">
    <citation type="submission" date="2023-07" db="EMBL/GenBank/DDBJ databases">
        <authorList>
            <consortium name="AG Swart"/>
            <person name="Singh M."/>
            <person name="Singh A."/>
            <person name="Seah K."/>
            <person name="Emmerich C."/>
        </authorList>
    </citation>
    <scope>NUCLEOTIDE SEQUENCE</scope>
    <source>
        <strain evidence="11">DP1</strain>
    </source>
</reference>
<evidence type="ECO:0000256" key="2">
    <source>
        <dbReference type="ARBA" id="ARBA00022723"/>
    </source>
</evidence>
<evidence type="ECO:0000256" key="9">
    <source>
        <dbReference type="PROSITE-ProRule" id="PRU00042"/>
    </source>
</evidence>
<dbReference type="SMART" id="SM00355">
    <property type="entry name" value="ZnF_C2H2"/>
    <property type="match status" value="3"/>
</dbReference>
<dbReference type="Pfam" id="PF00096">
    <property type="entry name" value="zf-C2H2"/>
    <property type="match status" value="1"/>
</dbReference>
<dbReference type="Proteomes" id="UP001295684">
    <property type="component" value="Unassembled WGS sequence"/>
</dbReference>
<dbReference type="GO" id="GO:0005634">
    <property type="term" value="C:nucleus"/>
    <property type="evidence" value="ECO:0007669"/>
    <property type="project" value="UniProtKB-SubCell"/>
</dbReference>
<dbReference type="AlphaFoldDB" id="A0AAD1YAM5"/>
<dbReference type="GO" id="GO:0000978">
    <property type="term" value="F:RNA polymerase II cis-regulatory region sequence-specific DNA binding"/>
    <property type="evidence" value="ECO:0007669"/>
    <property type="project" value="TreeGrafter"/>
</dbReference>
<comment type="subcellular location">
    <subcellularLocation>
        <location evidence="1">Nucleus</location>
    </subcellularLocation>
</comment>
<keyword evidence="6" id="KW-0805">Transcription regulation</keyword>
<keyword evidence="8" id="KW-0539">Nucleus</keyword>
<dbReference type="InterPro" id="IPR036236">
    <property type="entry name" value="Znf_C2H2_sf"/>
</dbReference>
<dbReference type="InterPro" id="IPR013087">
    <property type="entry name" value="Znf_C2H2_type"/>
</dbReference>
<dbReference type="PROSITE" id="PS00028">
    <property type="entry name" value="ZINC_FINGER_C2H2_1"/>
    <property type="match status" value="3"/>
</dbReference>
<evidence type="ECO:0000256" key="6">
    <source>
        <dbReference type="ARBA" id="ARBA00023015"/>
    </source>
</evidence>
<keyword evidence="5" id="KW-0862">Zinc</keyword>
<dbReference type="PANTHER" id="PTHR23235">
    <property type="entry name" value="KRUEPPEL-LIKE TRANSCRIPTION FACTOR"/>
    <property type="match status" value="1"/>
</dbReference>
<proteinExistence type="predicted"/>
<dbReference type="PROSITE" id="PS50157">
    <property type="entry name" value="ZINC_FINGER_C2H2_2"/>
    <property type="match status" value="3"/>
</dbReference>
<dbReference type="FunFam" id="3.30.160.60:FF:000130">
    <property type="entry name" value="Spalt-like transcription factor 4"/>
    <property type="match status" value="1"/>
</dbReference>
<dbReference type="PANTHER" id="PTHR23235:SF142">
    <property type="entry name" value="ZINC FINGER PROTEIN 384"/>
    <property type="match status" value="1"/>
</dbReference>
<keyword evidence="4 9" id="KW-0863">Zinc-finger</keyword>